<dbReference type="InterPro" id="IPR050951">
    <property type="entry name" value="Retrovirus_Pol_polyprotein"/>
</dbReference>
<dbReference type="Pfam" id="PF00665">
    <property type="entry name" value="rve"/>
    <property type="match status" value="1"/>
</dbReference>
<dbReference type="PANTHER" id="PTHR37984">
    <property type="entry name" value="PROTEIN CBG26694"/>
    <property type="match status" value="1"/>
</dbReference>
<reference evidence="2" key="2">
    <citation type="journal article" date="2024" name="Plant">
        <title>Genomic evolution and insights into agronomic trait innovations of Sesamum species.</title>
        <authorList>
            <person name="Miao H."/>
            <person name="Wang L."/>
            <person name="Qu L."/>
            <person name="Liu H."/>
            <person name="Sun Y."/>
            <person name="Le M."/>
            <person name="Wang Q."/>
            <person name="Wei S."/>
            <person name="Zheng Y."/>
            <person name="Lin W."/>
            <person name="Duan Y."/>
            <person name="Cao H."/>
            <person name="Xiong S."/>
            <person name="Wang X."/>
            <person name="Wei L."/>
            <person name="Li C."/>
            <person name="Ma Q."/>
            <person name="Ju M."/>
            <person name="Zhao R."/>
            <person name="Li G."/>
            <person name="Mu C."/>
            <person name="Tian Q."/>
            <person name="Mei H."/>
            <person name="Zhang T."/>
            <person name="Gao T."/>
            <person name="Zhang H."/>
        </authorList>
    </citation>
    <scope>NUCLEOTIDE SEQUENCE</scope>
    <source>
        <strain evidence="2">KEN1</strain>
    </source>
</reference>
<dbReference type="SUPFAM" id="SSF53098">
    <property type="entry name" value="Ribonuclease H-like"/>
    <property type="match status" value="1"/>
</dbReference>
<dbReference type="InterPro" id="IPR036397">
    <property type="entry name" value="RNaseH_sf"/>
</dbReference>
<evidence type="ECO:0000259" key="1">
    <source>
        <dbReference type="PROSITE" id="PS50994"/>
    </source>
</evidence>
<evidence type="ECO:0000313" key="2">
    <source>
        <dbReference type="EMBL" id="KAL0461072.1"/>
    </source>
</evidence>
<dbReference type="InterPro" id="IPR001584">
    <property type="entry name" value="Integrase_cat-core"/>
</dbReference>
<dbReference type="EMBL" id="JACGWN010000002">
    <property type="protein sequence ID" value="KAL0461072.1"/>
    <property type="molecule type" value="Genomic_DNA"/>
</dbReference>
<reference evidence="2" key="1">
    <citation type="submission" date="2020-06" db="EMBL/GenBank/DDBJ databases">
        <authorList>
            <person name="Li T."/>
            <person name="Hu X."/>
            <person name="Zhang T."/>
            <person name="Song X."/>
            <person name="Zhang H."/>
            <person name="Dai N."/>
            <person name="Sheng W."/>
            <person name="Hou X."/>
            <person name="Wei L."/>
        </authorList>
    </citation>
    <scope>NUCLEOTIDE SEQUENCE</scope>
    <source>
        <strain evidence="2">KEN1</strain>
        <tissue evidence="2">Leaf</tissue>
    </source>
</reference>
<dbReference type="Gene3D" id="3.30.420.10">
    <property type="entry name" value="Ribonuclease H-like superfamily/Ribonuclease H"/>
    <property type="match status" value="1"/>
</dbReference>
<name>A0AAW2Y5H0_9LAMI</name>
<dbReference type="AlphaFoldDB" id="A0AAW2Y5H0"/>
<sequence length="250" mass="28772">MTEAIREFVAHINLVQSSTLESKEWVTIGQPWSRIAWSMRRNASLANYMSTSFTNHQNPYILRASWPFDAWGLDVVGPITPKSSFGHIYILAATDYFSKWAEAVPLREVKKETIVDFILINIIFRYGIPRYIITDNGRPFYNKSMDKLCAQFGFKQHNSSMYNAAANGLAEAFNKTLCNILNKVVSKSKRDWHEKIGEALWAYRTTHRTATQATPYSLVYGVEAVLPLKVKYRRFALQYKKDSLLRIMPA</sequence>
<gene>
    <name evidence="2" type="ORF">Slati_0734400</name>
</gene>
<dbReference type="PANTHER" id="PTHR37984:SF5">
    <property type="entry name" value="PROTEIN NYNRIN-LIKE"/>
    <property type="match status" value="1"/>
</dbReference>
<proteinExistence type="predicted"/>
<protein>
    <recommendedName>
        <fullName evidence="1">Integrase catalytic domain-containing protein</fullName>
    </recommendedName>
</protein>
<dbReference type="GO" id="GO:0003676">
    <property type="term" value="F:nucleic acid binding"/>
    <property type="evidence" value="ECO:0007669"/>
    <property type="project" value="InterPro"/>
</dbReference>
<organism evidence="2">
    <name type="scientific">Sesamum latifolium</name>
    <dbReference type="NCBI Taxonomy" id="2727402"/>
    <lineage>
        <taxon>Eukaryota</taxon>
        <taxon>Viridiplantae</taxon>
        <taxon>Streptophyta</taxon>
        <taxon>Embryophyta</taxon>
        <taxon>Tracheophyta</taxon>
        <taxon>Spermatophyta</taxon>
        <taxon>Magnoliopsida</taxon>
        <taxon>eudicotyledons</taxon>
        <taxon>Gunneridae</taxon>
        <taxon>Pentapetalae</taxon>
        <taxon>asterids</taxon>
        <taxon>lamiids</taxon>
        <taxon>Lamiales</taxon>
        <taxon>Pedaliaceae</taxon>
        <taxon>Sesamum</taxon>
    </lineage>
</organism>
<dbReference type="PROSITE" id="PS50994">
    <property type="entry name" value="INTEGRASE"/>
    <property type="match status" value="1"/>
</dbReference>
<comment type="caution">
    <text evidence="2">The sequence shown here is derived from an EMBL/GenBank/DDBJ whole genome shotgun (WGS) entry which is preliminary data.</text>
</comment>
<feature type="domain" description="Integrase catalytic" evidence="1">
    <location>
        <begin position="63"/>
        <end position="223"/>
    </location>
</feature>
<dbReference type="GO" id="GO:0015074">
    <property type="term" value="P:DNA integration"/>
    <property type="evidence" value="ECO:0007669"/>
    <property type="project" value="InterPro"/>
</dbReference>
<dbReference type="InterPro" id="IPR012337">
    <property type="entry name" value="RNaseH-like_sf"/>
</dbReference>
<accession>A0AAW2Y5H0</accession>